<dbReference type="Proteomes" id="UP000095649">
    <property type="component" value="Unassembled WGS sequence"/>
</dbReference>
<evidence type="ECO:0000256" key="1">
    <source>
        <dbReference type="SAM" id="SignalP"/>
    </source>
</evidence>
<dbReference type="InterPro" id="IPR019546">
    <property type="entry name" value="TAT_signal_bac_arc"/>
</dbReference>
<evidence type="ECO:0000313" key="3">
    <source>
        <dbReference type="Proteomes" id="UP000095649"/>
    </source>
</evidence>
<accession>A0A173UF98</accession>
<keyword evidence="1" id="KW-0732">Signal</keyword>
<gene>
    <name evidence="2" type="ORF">ERS852582_02097</name>
</gene>
<organism evidence="2 3">
    <name type="scientific">Faecalibacterium prausnitzii</name>
    <dbReference type="NCBI Taxonomy" id="853"/>
    <lineage>
        <taxon>Bacteria</taxon>
        <taxon>Bacillati</taxon>
        <taxon>Bacillota</taxon>
        <taxon>Clostridia</taxon>
        <taxon>Eubacteriales</taxon>
        <taxon>Oscillospiraceae</taxon>
        <taxon>Faecalibacterium</taxon>
    </lineage>
</organism>
<feature type="signal peptide" evidence="1">
    <location>
        <begin position="1"/>
        <end position="18"/>
    </location>
</feature>
<sequence length="205" mass="21710">MSTVISRRSFLKCTGASAAALGAASLLGGCKSNGSDTVVEVKVGDTVRNWNGLGVQLTSVFHLTQDPVQPAGYEYLGVRVTTVNRSKTESYAIGAQGIDAINEAYPVPPLENVDANFQAMAAATPDFTAVCDGQPAACCANISLYNANSQSFSDVESLPPQGSAYIVLMLMVPKDWKQLKVTYVPTFLEGKSLTFVMNASDVIRS</sequence>
<dbReference type="EMBL" id="CYXN01000020">
    <property type="protein sequence ID" value="CUN13743.1"/>
    <property type="molecule type" value="Genomic_DNA"/>
</dbReference>
<dbReference type="OrthoDB" id="1860411at2"/>
<dbReference type="NCBIfam" id="TIGR01409">
    <property type="entry name" value="TAT_signal_seq"/>
    <property type="match status" value="1"/>
</dbReference>
<dbReference type="InterPro" id="IPR006311">
    <property type="entry name" value="TAT_signal"/>
</dbReference>
<name>A0A173UF98_9FIRM</name>
<dbReference type="PROSITE" id="PS51318">
    <property type="entry name" value="TAT"/>
    <property type="match status" value="1"/>
</dbReference>
<proteinExistence type="predicted"/>
<dbReference type="RefSeq" id="WP_055186478.1">
    <property type="nucleotide sequence ID" value="NZ_CYXN01000020.1"/>
</dbReference>
<reference evidence="2 3" key="1">
    <citation type="submission" date="2015-09" db="EMBL/GenBank/DDBJ databases">
        <authorList>
            <consortium name="Pathogen Informatics"/>
        </authorList>
    </citation>
    <scope>NUCLEOTIDE SEQUENCE [LARGE SCALE GENOMIC DNA]</scope>
    <source>
        <strain evidence="2 3">2789STDY5834970</strain>
    </source>
</reference>
<dbReference type="AlphaFoldDB" id="A0A173UF98"/>
<evidence type="ECO:0000313" key="2">
    <source>
        <dbReference type="EMBL" id="CUN13743.1"/>
    </source>
</evidence>
<dbReference type="Pfam" id="PF10518">
    <property type="entry name" value="TAT_signal"/>
    <property type="match status" value="1"/>
</dbReference>
<evidence type="ECO:0008006" key="4">
    <source>
        <dbReference type="Google" id="ProtNLM"/>
    </source>
</evidence>
<dbReference type="PROSITE" id="PS51257">
    <property type="entry name" value="PROKAR_LIPOPROTEIN"/>
    <property type="match status" value="1"/>
</dbReference>
<protein>
    <recommendedName>
        <fullName evidence="4">Tat pathway signal sequence</fullName>
    </recommendedName>
</protein>
<feature type="chain" id="PRO_5008013012" description="Tat pathway signal sequence" evidence="1">
    <location>
        <begin position="19"/>
        <end position="205"/>
    </location>
</feature>